<reference evidence="1 2" key="2">
    <citation type="journal article" date="2013" name="PLoS ONE">
        <title>INDIGO - INtegrated Data Warehouse of MIcrobial GenOmes with Examples from the Red Sea Extremophiles.</title>
        <authorList>
            <person name="Alam I."/>
            <person name="Antunes A."/>
            <person name="Kamau A.A."/>
            <person name="Ba Alawi W."/>
            <person name="Kalkatawi M."/>
            <person name="Stingl U."/>
            <person name="Bajic V.B."/>
        </authorList>
    </citation>
    <scope>NUCLEOTIDE SEQUENCE [LARGE SCALE GENOMIC DNA]</scope>
    <source>
        <strain evidence="1 2">SSD-17B</strain>
    </source>
</reference>
<gene>
    <name evidence="1" type="ORF">HLPCO_001831</name>
</gene>
<dbReference type="AlphaFoldDB" id="U2FMA5"/>
<sequence length="166" mass="19315">MNQIELIENVLSSVGIEVKYDDVYQMIQNEISKKEKKGKEEQVTILIYPNYFIEFSVQVEPTVEIKTIGLKNHEIIFNTKKKIDHSTIESIKTKILSQKDELTSFIDEKKKERFSESKEFNDIMKQALDCGLAKPLEESWHYYPDASIDDETAKKIISGHNNKLEI</sequence>
<accession>U2FMA5</accession>
<dbReference type="InParanoid" id="U2FMA5"/>
<keyword evidence="2" id="KW-1185">Reference proteome</keyword>
<protein>
    <submittedName>
        <fullName evidence="1">Uncharacterized protein</fullName>
    </submittedName>
</protein>
<dbReference type="RefSeq" id="WP_008825311.1">
    <property type="nucleotide sequence ID" value="NZ_AFNU02000005.1"/>
</dbReference>
<proteinExistence type="predicted"/>
<evidence type="ECO:0000313" key="2">
    <source>
        <dbReference type="Proteomes" id="UP000005707"/>
    </source>
</evidence>
<name>U2FMA5_9MOLU</name>
<evidence type="ECO:0000313" key="1">
    <source>
        <dbReference type="EMBL" id="ERJ12304.1"/>
    </source>
</evidence>
<reference evidence="1 2" key="1">
    <citation type="journal article" date="2011" name="J. Bacteriol.">
        <title>Genome sequence of Haloplasma contractile, an unusual contractile bacterium from a deep-sea anoxic brine lake.</title>
        <authorList>
            <person name="Antunes A."/>
            <person name="Alam I."/>
            <person name="El Dorry H."/>
            <person name="Siam R."/>
            <person name="Robertson A."/>
            <person name="Bajic V.B."/>
            <person name="Stingl U."/>
        </authorList>
    </citation>
    <scope>NUCLEOTIDE SEQUENCE [LARGE SCALE GENOMIC DNA]</scope>
    <source>
        <strain evidence="1 2">SSD-17B</strain>
    </source>
</reference>
<dbReference type="Proteomes" id="UP000005707">
    <property type="component" value="Unassembled WGS sequence"/>
</dbReference>
<comment type="caution">
    <text evidence="1">The sequence shown here is derived from an EMBL/GenBank/DDBJ whole genome shotgun (WGS) entry which is preliminary data.</text>
</comment>
<organism evidence="1 2">
    <name type="scientific">Haloplasma contractile SSD-17B</name>
    <dbReference type="NCBI Taxonomy" id="1033810"/>
    <lineage>
        <taxon>Bacteria</taxon>
        <taxon>Bacillati</taxon>
        <taxon>Mycoplasmatota</taxon>
        <taxon>Mollicutes</taxon>
        <taxon>Haloplasmatales</taxon>
        <taxon>Haloplasmataceae</taxon>
        <taxon>Haloplasma</taxon>
    </lineage>
</organism>
<dbReference type="STRING" id="1033810.HLPCO_001831"/>
<dbReference type="EMBL" id="AFNU02000005">
    <property type="protein sequence ID" value="ERJ12304.1"/>
    <property type="molecule type" value="Genomic_DNA"/>
</dbReference>